<evidence type="ECO:0000313" key="9">
    <source>
        <dbReference type="EMBL" id="CAB3223251.1"/>
    </source>
</evidence>
<organism evidence="9">
    <name type="scientific">Phallusia mammillata</name>
    <dbReference type="NCBI Taxonomy" id="59560"/>
    <lineage>
        <taxon>Eukaryota</taxon>
        <taxon>Metazoa</taxon>
        <taxon>Chordata</taxon>
        <taxon>Tunicata</taxon>
        <taxon>Ascidiacea</taxon>
        <taxon>Phlebobranchia</taxon>
        <taxon>Ascidiidae</taxon>
        <taxon>Phallusia</taxon>
    </lineage>
</organism>
<dbReference type="InterPro" id="IPR024607">
    <property type="entry name" value="Sulfatase_CS"/>
</dbReference>
<sequence length="547" mass="60730">MNLNLFSFLAFWCICTNGLCEKVFQFEKNPGTSERPNFVILFADDIGWGDFGANWNPNKDVTPNLNKMAEEGLRLTDFHAGASVCTPSRAALLTGRLGLRTGVVQNFNQKSVAGLPLNETTVAKVLKDNGYYTGMIGKWHLGMTQKYHPRSRGFDYYYGLPYSNDMGCVDVPTYNRPECLECPTKKSLFEEIFYGDQTAVPCGGYFSALPLYEDYGIIEQPANLTELGDHYAEKAQNFIDAASKSGKPFLLYIGFAHMHVPLTHAARFTNSTDVDTIYADTLHELDDVIGRVIKSLKQSGVYDNTLTWFTGDNGPWVMKCPFSGSQGPFLGTWLKDKYGGGSTAKTTTWEAGHREPTVIVWPNKIQPNTVSDALTSTLDIFPTLISAAGAKMSAYRHYDGIDLNDFLQGNTQDAHKNLFHPNSGDTPPFGEIDTVRMGQYKVFWKTGGTQPDCNYKFAPVVEHDPPIVFDVVNDPAESIQLTSETTPKLNQIIASATTLRSDLLADIASDNTTVADYSQSSDVLPCCDPTQFYCRCKKDKLRFTPRN</sequence>
<protein>
    <submittedName>
        <fullName evidence="9">Arylsulfatase G-like</fullName>
    </submittedName>
</protein>
<evidence type="ECO:0000256" key="7">
    <source>
        <dbReference type="SAM" id="SignalP"/>
    </source>
</evidence>
<comment type="cofactor">
    <cofactor evidence="1">
        <name>Ca(2+)</name>
        <dbReference type="ChEBI" id="CHEBI:29108"/>
    </cofactor>
</comment>
<dbReference type="Gene3D" id="3.40.720.10">
    <property type="entry name" value="Alkaline Phosphatase, subunit A"/>
    <property type="match status" value="1"/>
</dbReference>
<name>A0A6F9D7M3_9ASCI</name>
<dbReference type="PROSITE" id="PS00523">
    <property type="entry name" value="SULFATASE_1"/>
    <property type="match status" value="1"/>
</dbReference>
<dbReference type="PROSITE" id="PS00149">
    <property type="entry name" value="SULFATASE_2"/>
    <property type="match status" value="1"/>
</dbReference>
<keyword evidence="5" id="KW-0378">Hydrolase</keyword>
<dbReference type="EMBL" id="LR783083">
    <property type="protein sequence ID" value="CAB3223251.1"/>
    <property type="molecule type" value="mRNA"/>
</dbReference>
<dbReference type="InterPro" id="IPR050738">
    <property type="entry name" value="Sulfatase"/>
</dbReference>
<dbReference type="Gene3D" id="3.30.1120.10">
    <property type="match status" value="1"/>
</dbReference>
<keyword evidence="4 7" id="KW-0732">Signal</keyword>
<dbReference type="GO" id="GO:0046872">
    <property type="term" value="F:metal ion binding"/>
    <property type="evidence" value="ECO:0007669"/>
    <property type="project" value="UniProtKB-KW"/>
</dbReference>
<dbReference type="InterPro" id="IPR017850">
    <property type="entry name" value="Alkaline_phosphatase_core_sf"/>
</dbReference>
<comment type="similarity">
    <text evidence="2">Belongs to the sulfatase family.</text>
</comment>
<dbReference type="PANTHER" id="PTHR42693">
    <property type="entry name" value="ARYLSULFATASE FAMILY MEMBER"/>
    <property type="match status" value="1"/>
</dbReference>
<dbReference type="AlphaFoldDB" id="A0A6F9D7M3"/>
<feature type="chain" id="PRO_5026245398" evidence="7">
    <location>
        <begin position="21"/>
        <end position="547"/>
    </location>
</feature>
<evidence type="ECO:0000256" key="3">
    <source>
        <dbReference type="ARBA" id="ARBA00022723"/>
    </source>
</evidence>
<evidence type="ECO:0000259" key="8">
    <source>
        <dbReference type="Pfam" id="PF00884"/>
    </source>
</evidence>
<evidence type="ECO:0000256" key="4">
    <source>
        <dbReference type="ARBA" id="ARBA00022729"/>
    </source>
</evidence>
<keyword evidence="3" id="KW-0479">Metal-binding</keyword>
<dbReference type="GO" id="GO:0004065">
    <property type="term" value="F:arylsulfatase activity"/>
    <property type="evidence" value="ECO:0007669"/>
    <property type="project" value="TreeGrafter"/>
</dbReference>
<proteinExistence type="evidence at transcript level"/>
<dbReference type="Pfam" id="PF14707">
    <property type="entry name" value="Sulfatase_C"/>
    <property type="match status" value="1"/>
</dbReference>
<feature type="domain" description="Sulfatase N-terminal" evidence="8">
    <location>
        <begin position="36"/>
        <end position="390"/>
    </location>
</feature>
<evidence type="ECO:0000256" key="1">
    <source>
        <dbReference type="ARBA" id="ARBA00001913"/>
    </source>
</evidence>
<feature type="signal peptide" evidence="7">
    <location>
        <begin position="1"/>
        <end position="20"/>
    </location>
</feature>
<evidence type="ECO:0000256" key="5">
    <source>
        <dbReference type="ARBA" id="ARBA00022801"/>
    </source>
</evidence>
<evidence type="ECO:0000256" key="2">
    <source>
        <dbReference type="ARBA" id="ARBA00008779"/>
    </source>
</evidence>
<dbReference type="SUPFAM" id="SSF53649">
    <property type="entry name" value="Alkaline phosphatase-like"/>
    <property type="match status" value="1"/>
</dbReference>
<dbReference type="PANTHER" id="PTHR42693:SF42">
    <property type="entry name" value="ARYLSULFATASE G"/>
    <property type="match status" value="1"/>
</dbReference>
<keyword evidence="6" id="KW-0106">Calcium</keyword>
<reference evidence="9" key="1">
    <citation type="submission" date="2020-04" db="EMBL/GenBank/DDBJ databases">
        <authorList>
            <person name="Neveu A P."/>
        </authorList>
    </citation>
    <scope>NUCLEOTIDE SEQUENCE</scope>
    <source>
        <tissue evidence="9">Whole embryo</tissue>
    </source>
</reference>
<dbReference type="Pfam" id="PF00884">
    <property type="entry name" value="Sulfatase"/>
    <property type="match status" value="1"/>
</dbReference>
<accession>A0A6F9D7M3</accession>
<gene>
    <name evidence="9" type="primary">Arsg-002</name>
</gene>
<evidence type="ECO:0000256" key="6">
    <source>
        <dbReference type="ARBA" id="ARBA00022837"/>
    </source>
</evidence>
<dbReference type="InterPro" id="IPR000917">
    <property type="entry name" value="Sulfatase_N"/>
</dbReference>